<name>A0ABR7CBW2_9BACE</name>
<comment type="caution">
    <text evidence="2">The sequence shown here is derived from an EMBL/GenBank/DDBJ whole genome shotgun (WGS) entry which is preliminary data.</text>
</comment>
<accession>A0ABR7CBW2</accession>
<reference evidence="2 3" key="1">
    <citation type="submission" date="2020-08" db="EMBL/GenBank/DDBJ databases">
        <title>Genome public.</title>
        <authorList>
            <person name="Liu C."/>
            <person name="Sun Q."/>
        </authorList>
    </citation>
    <scope>NUCLEOTIDE SEQUENCE [LARGE SCALE GENOMIC DNA]</scope>
    <source>
        <strain evidence="2 3">M27</strain>
    </source>
</reference>
<dbReference type="Proteomes" id="UP000600600">
    <property type="component" value="Unassembled WGS sequence"/>
</dbReference>
<dbReference type="InterPro" id="IPR025112">
    <property type="entry name" value="PCMD"/>
</dbReference>
<evidence type="ECO:0000313" key="3">
    <source>
        <dbReference type="Proteomes" id="UP000600600"/>
    </source>
</evidence>
<keyword evidence="3" id="KW-1185">Reference proteome</keyword>
<evidence type="ECO:0000259" key="1">
    <source>
        <dbReference type="Pfam" id="PF13201"/>
    </source>
</evidence>
<dbReference type="PROSITE" id="PS51257">
    <property type="entry name" value="PROKAR_LIPOPROTEIN"/>
    <property type="match status" value="1"/>
</dbReference>
<dbReference type="InterPro" id="IPR027840">
    <property type="entry name" value="DUF4493"/>
</dbReference>
<dbReference type="InterPro" id="IPR038653">
    <property type="entry name" value="Put_CMD_sf"/>
</dbReference>
<dbReference type="Pfam" id="PF13201">
    <property type="entry name" value="PCMD"/>
    <property type="match status" value="1"/>
</dbReference>
<proteinExistence type="predicted"/>
<dbReference type="Pfam" id="PF14900">
    <property type="entry name" value="DUF4493"/>
    <property type="match status" value="1"/>
</dbReference>
<evidence type="ECO:0000313" key="2">
    <source>
        <dbReference type="EMBL" id="MBC5605276.1"/>
    </source>
</evidence>
<dbReference type="RefSeq" id="WP_186967364.1">
    <property type="nucleotide sequence ID" value="NZ_JACOOE010000005.1"/>
</dbReference>
<dbReference type="EMBL" id="JACOOE010000005">
    <property type="protein sequence ID" value="MBC5605276.1"/>
    <property type="molecule type" value="Genomic_DNA"/>
</dbReference>
<gene>
    <name evidence="2" type="ORF">H8S67_11420</name>
</gene>
<dbReference type="Gene3D" id="2.60.120.890">
    <property type="entry name" value="BT2081, beta-jelly-roll domain"/>
    <property type="match status" value="1"/>
</dbReference>
<protein>
    <submittedName>
        <fullName evidence="2">DUF4493 domain-containing protein</fullName>
    </submittedName>
</protein>
<feature type="domain" description="Putative carbohydrate metabolism" evidence="1">
    <location>
        <begin position="502"/>
        <end position="738"/>
    </location>
</feature>
<organism evidence="2 3">
    <name type="scientific">Bacteroides difficilis</name>
    <dbReference type="NCBI Taxonomy" id="2763021"/>
    <lineage>
        <taxon>Bacteria</taxon>
        <taxon>Pseudomonadati</taxon>
        <taxon>Bacteroidota</taxon>
        <taxon>Bacteroidia</taxon>
        <taxon>Bacteroidales</taxon>
        <taxon>Bacteroidaceae</taxon>
        <taxon>Bacteroides</taxon>
    </lineage>
</organism>
<sequence>MKKLIIYAFSFFFFLLGCQQNEDGSVFEGEGTLCLKVKMKSDIQAIATRTLTKDEETELNENCKIRIYDTDKLIRKYQGISNIPDNLILPSGEYHVKVTAGDSVAASFDKKFYEGIEPFTLTKGATVPVEVVANIANTVTKVTFAESLTNVFTDCQLNVSVKAEEGTLTFNADNLEQMGYFSLPVACDTLFCTFVAKVAATGDAYEHIDTIPFVKRATLYNLMYEYRDEEIELPDVGGGMLVLEVDATPIGEPIEDNISYYRRPVIKAETDGQVLELTTPYYLETNAGSDIQIAVMGSSVLKQVQISSEQFPEFLNMNEQTFDLGNLADGQEEVLRNGGIHIDRVPESKGYAINLVFTASLIQKYSAKEGSYNISFNVVDEKGKIRVVDWVVIVSDAAVRTEEVINYEVWATKATLRGTVLDGREPQGTLAFRYHKVDDMNWKTVNAVRDGSSISAEISGLEPSTEDKSSIYEYQLMDGDMLSNVICQFTTEVAWQLENAGFESWSESTKPTLVYGKEKGEQMFWDSGNHGSSSSMAALIGKAVDLTTPDKLTTGSESKYSAKLESKSVVGVFAAGNLFVGKFLRTSGTNGVLGWGRSCTSRPIALTGYIRYVPQTVTDYPKEPELKNGDKDKGFVFIAVGDWDFQKDQSEEWPRVINTSDDKTFFKSNDPQVIGYGEKTWDDSTPGTGLIPFTIKLDYPVTNRIPETIIVVASASKYGDYFAGAVGSTMWLDDLKLIYDESELKE</sequence>